<comment type="caution">
    <text evidence="1">The sequence shown here is derived from an EMBL/GenBank/DDBJ whole genome shotgun (WGS) entry which is preliminary data.</text>
</comment>
<evidence type="ECO:0000313" key="2">
    <source>
        <dbReference type="Proteomes" id="UP000886595"/>
    </source>
</evidence>
<keyword evidence="2" id="KW-1185">Reference proteome</keyword>
<dbReference type="Proteomes" id="UP000886595">
    <property type="component" value="Unassembled WGS sequence"/>
</dbReference>
<evidence type="ECO:0000313" key="1">
    <source>
        <dbReference type="EMBL" id="KAG2332730.1"/>
    </source>
</evidence>
<dbReference type="EMBL" id="JAAMPC010000001">
    <property type="protein sequence ID" value="KAG2332730.1"/>
    <property type="molecule type" value="Genomic_DNA"/>
</dbReference>
<proteinExistence type="predicted"/>
<organism evidence="1 2">
    <name type="scientific">Brassica carinata</name>
    <name type="common">Ethiopian mustard</name>
    <name type="synonym">Abyssinian cabbage</name>
    <dbReference type="NCBI Taxonomy" id="52824"/>
    <lineage>
        <taxon>Eukaryota</taxon>
        <taxon>Viridiplantae</taxon>
        <taxon>Streptophyta</taxon>
        <taxon>Embryophyta</taxon>
        <taxon>Tracheophyta</taxon>
        <taxon>Spermatophyta</taxon>
        <taxon>Magnoliopsida</taxon>
        <taxon>eudicotyledons</taxon>
        <taxon>Gunneridae</taxon>
        <taxon>Pentapetalae</taxon>
        <taxon>rosids</taxon>
        <taxon>malvids</taxon>
        <taxon>Brassicales</taxon>
        <taxon>Brassicaceae</taxon>
        <taxon>Brassiceae</taxon>
        <taxon>Brassica</taxon>
    </lineage>
</organism>
<protein>
    <submittedName>
        <fullName evidence="1">Uncharacterized protein</fullName>
    </submittedName>
</protein>
<dbReference type="AlphaFoldDB" id="A0A8X7WPP4"/>
<reference evidence="1 2" key="1">
    <citation type="submission" date="2020-02" db="EMBL/GenBank/DDBJ databases">
        <authorList>
            <person name="Ma Q."/>
            <person name="Huang Y."/>
            <person name="Song X."/>
            <person name="Pei D."/>
        </authorList>
    </citation>
    <scope>NUCLEOTIDE SEQUENCE [LARGE SCALE GENOMIC DNA]</scope>
    <source>
        <strain evidence="1">Sxm20200214</strain>
        <tissue evidence="1">Leaf</tissue>
    </source>
</reference>
<sequence>MRFGRSSSFTFRSEGSDLRRGPQALFGSLIKTHGGEVLSDLELRWLHPLACMSASRTVDWVRDGGLVGGGGGEWVAGCDLGQSSSLLQWCSAVASGGALVLPCFSGHLPDGSSPIFRLVKLRCSSSGDKPQSTWRLFGGSLFLNAFQHGLWQSLINKSKLSNSSDEEQSTLLALSSWKLSRWVLLYKSDTFDLKAKLILESLSTWFVAKPHTENQQFKISIIHLMQEQRSLLDKLAPLRCRSEWVSDVVWLECFKKSLLLCKSHFGLSTEVSWKLILGETDSIQMFIWLELFKSSLLFCKSMSSDLKIKVRDTIKTQKLVFQYIIVLKYKYPKILIMELLQLSLYI</sequence>
<name>A0A8X7WPP4_BRACI</name>
<accession>A0A8X7WPP4</accession>
<gene>
    <name evidence="1" type="ORF">Bca52824_003910</name>
</gene>